<proteinExistence type="predicted"/>
<dbReference type="EMBL" id="CAFBOQ010000005">
    <property type="protein sequence ID" value="CAB4979612.1"/>
    <property type="molecule type" value="Genomic_DNA"/>
</dbReference>
<dbReference type="EMBL" id="CAFBQM010000003">
    <property type="protein sequence ID" value="CAB5052018.1"/>
    <property type="molecule type" value="Genomic_DNA"/>
</dbReference>
<dbReference type="EMBL" id="CAFBLC010000005">
    <property type="protein sequence ID" value="CAB4854049.1"/>
    <property type="molecule type" value="Genomic_DNA"/>
</dbReference>
<dbReference type="InterPro" id="IPR012340">
    <property type="entry name" value="NA-bd_OB-fold"/>
</dbReference>
<evidence type="ECO:0000313" key="2">
    <source>
        <dbReference type="EMBL" id="CAB4697551.1"/>
    </source>
</evidence>
<dbReference type="PROSITE" id="PS50935">
    <property type="entry name" value="SSB"/>
    <property type="match status" value="1"/>
</dbReference>
<name>A0A6J7TI52_9ZZZZ</name>
<dbReference type="AlphaFoldDB" id="A0A6J7TI52"/>
<dbReference type="Gene3D" id="2.40.50.140">
    <property type="entry name" value="Nucleic acid-binding proteins"/>
    <property type="match status" value="1"/>
</dbReference>
<keyword evidence="1" id="KW-0238">DNA-binding</keyword>
<protein>
    <submittedName>
        <fullName evidence="8">Unannotated protein</fullName>
    </submittedName>
</protein>
<dbReference type="GO" id="GO:0003697">
    <property type="term" value="F:single-stranded DNA binding"/>
    <property type="evidence" value="ECO:0007669"/>
    <property type="project" value="InterPro"/>
</dbReference>
<evidence type="ECO:0000256" key="1">
    <source>
        <dbReference type="ARBA" id="ARBA00023125"/>
    </source>
</evidence>
<dbReference type="EMBL" id="CAEZYA010000004">
    <property type="protein sequence ID" value="CAB4697551.1"/>
    <property type="molecule type" value="Genomic_DNA"/>
</dbReference>
<evidence type="ECO:0000313" key="3">
    <source>
        <dbReference type="EMBL" id="CAB4760566.1"/>
    </source>
</evidence>
<gene>
    <name evidence="2" type="ORF">UFOPK2627_00280</name>
    <name evidence="3" type="ORF">UFOPK2879_00202</name>
    <name evidence="4" type="ORF">UFOPK3078_00354</name>
    <name evidence="5" type="ORF">UFOPK3288_00262</name>
    <name evidence="6" type="ORF">UFOPK3990_00320</name>
    <name evidence="7" type="ORF">UFOPK4245_00487</name>
    <name evidence="8" type="ORF">UFOPK4337_00126</name>
</gene>
<evidence type="ECO:0000313" key="7">
    <source>
        <dbReference type="EMBL" id="CAB5047199.1"/>
    </source>
</evidence>
<evidence type="ECO:0000313" key="4">
    <source>
        <dbReference type="EMBL" id="CAB4800821.1"/>
    </source>
</evidence>
<evidence type="ECO:0000313" key="8">
    <source>
        <dbReference type="EMBL" id="CAB5052018.1"/>
    </source>
</evidence>
<evidence type="ECO:0000313" key="5">
    <source>
        <dbReference type="EMBL" id="CAB4854049.1"/>
    </source>
</evidence>
<accession>A0A6J7TI52</accession>
<evidence type="ECO:0000313" key="6">
    <source>
        <dbReference type="EMBL" id="CAB4979612.1"/>
    </source>
</evidence>
<dbReference type="EMBL" id="CAFBQD010000006">
    <property type="protein sequence ID" value="CAB5047199.1"/>
    <property type="molecule type" value="Genomic_DNA"/>
</dbReference>
<dbReference type="EMBL" id="CAFAAU010000006">
    <property type="protein sequence ID" value="CAB4800821.1"/>
    <property type="molecule type" value="Genomic_DNA"/>
</dbReference>
<reference evidence="8" key="1">
    <citation type="submission" date="2020-05" db="EMBL/GenBank/DDBJ databases">
        <authorList>
            <person name="Chiriac C."/>
            <person name="Salcher M."/>
            <person name="Ghai R."/>
            <person name="Kavagutti S V."/>
        </authorList>
    </citation>
    <scope>NUCLEOTIDE SEQUENCE</scope>
</reference>
<dbReference type="EMBL" id="CAEZZN010000004">
    <property type="protein sequence ID" value="CAB4760566.1"/>
    <property type="molecule type" value="Genomic_DNA"/>
</dbReference>
<organism evidence="8">
    <name type="scientific">freshwater metagenome</name>
    <dbReference type="NCBI Taxonomy" id="449393"/>
    <lineage>
        <taxon>unclassified sequences</taxon>
        <taxon>metagenomes</taxon>
        <taxon>ecological metagenomes</taxon>
    </lineage>
</organism>
<dbReference type="SUPFAM" id="SSF50249">
    <property type="entry name" value="Nucleic acid-binding proteins"/>
    <property type="match status" value="1"/>
</dbReference>
<sequence length="117" mass="13164">MTVKSKAKKDCDANEVDEDFSLNDLLLRGRVSAKAIEKQLPSGDKVVEFRLIVTRQKQDGVDTLDIAAWSSKSRRSAMSLKPDEWVEIAGAVHRHFWQSPGGLASRWQVEALEITRI</sequence>
<dbReference type="InterPro" id="IPR000424">
    <property type="entry name" value="Primosome_PriB/ssb"/>
</dbReference>
<dbReference type="Pfam" id="PF00436">
    <property type="entry name" value="SSB"/>
    <property type="match status" value="1"/>
</dbReference>